<dbReference type="Gene3D" id="3.40.50.720">
    <property type="entry name" value="NAD(P)-binding Rossmann-like Domain"/>
    <property type="match status" value="1"/>
</dbReference>
<evidence type="ECO:0000256" key="5">
    <source>
        <dbReference type="ARBA" id="ARBA00023211"/>
    </source>
</evidence>
<dbReference type="Pfam" id="PF02056">
    <property type="entry name" value="Glyco_hydro_4"/>
    <property type="match status" value="1"/>
</dbReference>
<evidence type="ECO:0000256" key="6">
    <source>
        <dbReference type="ARBA" id="ARBA00023295"/>
    </source>
</evidence>
<evidence type="ECO:0000313" key="9">
    <source>
        <dbReference type="EMBL" id="MDQ0360892.1"/>
    </source>
</evidence>
<comment type="similarity">
    <text evidence="1 7">Belongs to the glycosyl hydrolase 4 family.</text>
</comment>
<evidence type="ECO:0000259" key="8">
    <source>
        <dbReference type="Pfam" id="PF11975"/>
    </source>
</evidence>
<dbReference type="SUPFAM" id="SSF56327">
    <property type="entry name" value="LDH C-terminal domain-like"/>
    <property type="match status" value="1"/>
</dbReference>
<keyword evidence="6 7" id="KW-0326">Glycosidase</keyword>
<keyword evidence="3 7" id="KW-0378">Hydrolase</keyword>
<evidence type="ECO:0000256" key="2">
    <source>
        <dbReference type="ARBA" id="ARBA00022723"/>
    </source>
</evidence>
<evidence type="ECO:0000256" key="7">
    <source>
        <dbReference type="RuleBase" id="RU361152"/>
    </source>
</evidence>
<evidence type="ECO:0000256" key="1">
    <source>
        <dbReference type="ARBA" id="ARBA00010141"/>
    </source>
</evidence>
<dbReference type="RefSeq" id="WP_307407134.1">
    <property type="nucleotide sequence ID" value="NZ_JAUSUR010000002.1"/>
</dbReference>
<keyword evidence="10" id="KW-1185">Reference proteome</keyword>
<protein>
    <submittedName>
        <fullName evidence="9">Maltose-6'-phosphate glucosidase</fullName>
        <ecNumber evidence="9">3.2.1.122</ecNumber>
    </submittedName>
</protein>
<dbReference type="PANTHER" id="PTHR32092">
    <property type="entry name" value="6-PHOSPHO-BETA-GLUCOSIDASE-RELATED"/>
    <property type="match status" value="1"/>
</dbReference>
<comment type="cofactor">
    <cofactor evidence="7">
        <name>NAD(+)</name>
        <dbReference type="ChEBI" id="CHEBI:57540"/>
    </cofactor>
    <text evidence="7">Binds 1 NAD(+) per subunit.</text>
</comment>
<name>A0ABU0E1X3_9FIRM</name>
<keyword evidence="2" id="KW-0479">Metal-binding</keyword>
<proteinExistence type="inferred from homology"/>
<dbReference type="Pfam" id="PF11975">
    <property type="entry name" value="Glyco_hydro_4C"/>
    <property type="match status" value="1"/>
</dbReference>
<feature type="domain" description="Glycosyl hydrolase family 4 C-terminal" evidence="8">
    <location>
        <begin position="197"/>
        <end position="419"/>
    </location>
</feature>
<keyword evidence="4 7" id="KW-0520">NAD</keyword>
<dbReference type="CDD" id="cd05298">
    <property type="entry name" value="GH4_GlvA_pagL_like"/>
    <property type="match status" value="1"/>
</dbReference>
<evidence type="ECO:0000256" key="4">
    <source>
        <dbReference type="ARBA" id="ARBA00023027"/>
    </source>
</evidence>
<dbReference type="PROSITE" id="PS01324">
    <property type="entry name" value="GLYCOSYL_HYDROL_F4"/>
    <property type="match status" value="1"/>
</dbReference>
<dbReference type="InterPro" id="IPR001088">
    <property type="entry name" value="Glyco_hydro_4"/>
</dbReference>
<dbReference type="PRINTS" id="PR00732">
    <property type="entry name" value="GLHYDRLASE4"/>
</dbReference>
<keyword evidence="5" id="KW-0464">Manganese</keyword>
<dbReference type="EC" id="3.2.1.122" evidence="9"/>
<organism evidence="9 10">
    <name type="scientific">Breznakia pachnodae</name>
    <dbReference type="NCBI Taxonomy" id="265178"/>
    <lineage>
        <taxon>Bacteria</taxon>
        <taxon>Bacillati</taxon>
        <taxon>Bacillota</taxon>
        <taxon>Erysipelotrichia</taxon>
        <taxon>Erysipelotrichales</taxon>
        <taxon>Erysipelotrichaceae</taxon>
        <taxon>Breznakia</taxon>
    </lineage>
</organism>
<sequence>MEKRKSSVVIAGGGSTYTPEIVATLVNNLDRLPLRKVVLYDNDEERQNKLAKACEIIVKEKDPAIEFLATVDPKEAYTDIDFCLAHIRVGQLPMRELDEKIALRRGVVGQETCGPGGMAYGMRSIDGVLENIDYMEKYSPNAWMLNYSNPAAIVAEATRRFRPNSKVINICDMPIGIEQAIADIAGLNDRKDMDIRYYGLNHFGWWTKIEDKDGTDLLPKVVEWVKKNGYITKDEIEDPQSEASWSDTYMKAKDVVALDPTTLPNTYLKYYLYSDYVVEHDNPEYTRANEVMDTREKDVFSACKQIAERGTTKGSYLEITNHATFIVDLTVALAFNTKERMLLIVENNGAIENFSADAMVEIPCIVGKDGYEPLAMGKIPTFQKGLMEQQVACEKLVVDAWEENSYLKMWQALTMNKCVPSAKVAKDLLDDYIEANKEYWPELK</sequence>
<reference evidence="9 10" key="1">
    <citation type="submission" date="2023-07" db="EMBL/GenBank/DDBJ databases">
        <title>Genomic Encyclopedia of Type Strains, Phase IV (KMG-IV): sequencing the most valuable type-strain genomes for metagenomic binning, comparative biology and taxonomic classification.</title>
        <authorList>
            <person name="Goeker M."/>
        </authorList>
    </citation>
    <scope>NUCLEOTIDE SEQUENCE [LARGE SCALE GENOMIC DNA]</scope>
    <source>
        <strain evidence="9 10">DSM 16784</strain>
    </source>
</reference>
<dbReference type="InterPro" id="IPR036291">
    <property type="entry name" value="NAD(P)-bd_dom_sf"/>
</dbReference>
<dbReference type="Proteomes" id="UP001230220">
    <property type="component" value="Unassembled WGS sequence"/>
</dbReference>
<gene>
    <name evidence="9" type="ORF">J2S15_001637</name>
</gene>
<dbReference type="EMBL" id="JAUSUR010000002">
    <property type="protein sequence ID" value="MDQ0360892.1"/>
    <property type="molecule type" value="Genomic_DNA"/>
</dbReference>
<dbReference type="PANTHER" id="PTHR32092:SF14">
    <property type="entry name" value="MALTOSE-6'-PHOSPHATE GLUCOSIDASE"/>
    <property type="match status" value="1"/>
</dbReference>
<evidence type="ECO:0000256" key="3">
    <source>
        <dbReference type="ARBA" id="ARBA00022801"/>
    </source>
</evidence>
<dbReference type="Gene3D" id="3.90.110.10">
    <property type="entry name" value="Lactate dehydrogenase/glycoside hydrolase, family 4, C-terminal"/>
    <property type="match status" value="1"/>
</dbReference>
<evidence type="ECO:0000313" key="10">
    <source>
        <dbReference type="Proteomes" id="UP001230220"/>
    </source>
</evidence>
<dbReference type="InterPro" id="IPR022616">
    <property type="entry name" value="Glyco_hydro_4_C"/>
</dbReference>
<accession>A0ABU0E1X3</accession>
<dbReference type="GO" id="GO:0050081">
    <property type="term" value="F:maltose-6'-phosphate glucosidase activity"/>
    <property type="evidence" value="ECO:0007669"/>
    <property type="project" value="UniProtKB-EC"/>
</dbReference>
<comment type="caution">
    <text evidence="9">The sequence shown here is derived from an EMBL/GenBank/DDBJ whole genome shotgun (WGS) entry which is preliminary data.</text>
</comment>
<dbReference type="SUPFAM" id="SSF51735">
    <property type="entry name" value="NAD(P)-binding Rossmann-fold domains"/>
    <property type="match status" value="1"/>
</dbReference>
<dbReference type="InterPro" id="IPR019802">
    <property type="entry name" value="GlycHydrolase_4_CS"/>
</dbReference>
<dbReference type="InterPro" id="IPR015955">
    <property type="entry name" value="Lactate_DH/Glyco_Ohase_4_C"/>
</dbReference>